<keyword evidence="3" id="KW-0677">Repeat</keyword>
<dbReference type="Gramene" id="PSS02601">
    <property type="protein sequence ID" value="PSS02601"/>
    <property type="gene ID" value="CEY00_Acc06827"/>
</dbReference>
<evidence type="ECO:0000256" key="1">
    <source>
        <dbReference type="ARBA" id="ARBA00011982"/>
    </source>
</evidence>
<dbReference type="GO" id="GO:0007165">
    <property type="term" value="P:signal transduction"/>
    <property type="evidence" value="ECO:0007669"/>
    <property type="project" value="InterPro"/>
</dbReference>
<feature type="compositionally biased region" description="Basic and acidic residues" evidence="9">
    <location>
        <begin position="1108"/>
        <end position="1121"/>
    </location>
</feature>
<dbReference type="Pfam" id="PF20160">
    <property type="entry name" value="C-JID"/>
    <property type="match status" value="1"/>
</dbReference>
<evidence type="ECO:0000259" key="10">
    <source>
        <dbReference type="PROSITE" id="PS50104"/>
    </source>
</evidence>
<dbReference type="GO" id="GO:0043531">
    <property type="term" value="F:ADP binding"/>
    <property type="evidence" value="ECO:0007669"/>
    <property type="project" value="InterPro"/>
</dbReference>
<feature type="compositionally biased region" description="Basic and acidic residues" evidence="9">
    <location>
        <begin position="1130"/>
        <end position="1140"/>
    </location>
</feature>
<dbReference type="PROSITE" id="PS50104">
    <property type="entry name" value="TIR"/>
    <property type="match status" value="1"/>
</dbReference>
<dbReference type="SUPFAM" id="SSF52540">
    <property type="entry name" value="P-loop containing nucleoside triphosphate hydrolases"/>
    <property type="match status" value="1"/>
</dbReference>
<dbReference type="OMA" id="NDYHAKS"/>
<sequence length="1329" mass="152714">MATPLEKPKASVTNSEFKFNYDIFLSFRGLNTRKTFTDHLYHALNRAGFRTFRDHNGVERSENINSELQKAIKYSKMSVIVFSEDYVSSNACLFEVQTILEQCKKSDHFILPVFYDVDPARVKEQATDLEEKELTEKAKGWSAALKEVASMAGMVLRNQADGYEAKFIEEIVEVLRSKLTTKHLRVPDHLIGMDSRTKHINWWFKNRTTGVGILVICGMGGIGKTTIAKVVYNSNCGRFDASSFLTNIREISKVPNGLVRLQRQLLSNILRKEEHKVNDVDDGCRRLQYVLTNKRVLLVLDDVDEEDQLHALFGQREWFCPGSKIIITTRCRNLLNADEIYEFKPEALSIIESLELFSWHAFGQKHPIQEYLAISKMFVQHCEGLPMALQVLGSSMRKKSLDVWKSALRKLEALSDNKILEKLEISFDSLQDNHHKNIFLDIACFFAGKKKNDTIAILDGCGYYTLAGIHNLIDRNLLTIENGKLGMHHLLQDMGKQIVCRESRYPEEHSRIWHDKESFNILNEKNGTKKIEGLTFDLNVLKKDEFESINSPHRSGHSHVHPELRNSKVVVFETNAFEKMCNLRLLKLSCVQLSGPYEALPRRLRWLFWRGFSSEYMPCGFPIEKLVALDMRYNNLKQVLKGAKVLGLLKILNLSHSPKLAETPDFSRIPNLEKLILKDCPSLVEVDESIVELQRIYSLNLEDCKNLRKLPRNISMVESLEELNISGCSNLIGAVEELKKMRSLRVLHADRLNVNQLRTMEVESQAYIWPFPKPKKSIQMSLASLPSSLVHLSLAHCNLTDDAFPGDLGMLSKLQHFCLVGNSISTLPNCIKDLTGLQTLDLSWCPKLQHILWPAITLEKLVVTECRKLEKISYETSSRINSISHGACMSLDYVQGGFKILPVAKVDVELLNNIGFFNLDLMANVEAFIVNHIVWSRKKCPIQILYEYFVFSTYFPGREVPHWFSNKNDGSTLTFTMTSSPRRRIQGVNLCLVYTVSEDIDWLPGPFHVKISNKSRDIETVYAPRCYGIPEAGGDMVWLSHWLPKIMFKEGDEVQILFGLNVDGQIKQCGVHLLYFEEENEIFQYFKTIHCSWDSNMIRFLGLADGGQRQEQDEEQQKQEGEEGSNGVVMKEKTAPERSGTRTSVVKPQSEEENALWRIEKLQKEKSEMEIRLSKDKIDVQHHKIYEPFSQEGDESCRIQLLEKGKCELKIENEKKELEIHQLKDQMSKMKETMASMQKQLHDVHEVALKQEVEHTKAMELKDATIAEMNDKINELVNVKDQLIDKLNDRAAYDALQHVKQKNEAYQIRWFGMFKANRGRESCFPKTAW</sequence>
<proteinExistence type="predicted"/>
<feature type="domain" description="TIR" evidence="10">
    <location>
        <begin position="19"/>
        <end position="179"/>
    </location>
</feature>
<keyword evidence="5" id="KW-0611">Plant defense</keyword>
<dbReference type="InterPro" id="IPR042197">
    <property type="entry name" value="Apaf_helical"/>
</dbReference>
<dbReference type="InterPro" id="IPR000157">
    <property type="entry name" value="TIR_dom"/>
</dbReference>
<name>A0A2R6Q5Q6_ACTCC</name>
<dbReference type="SUPFAM" id="SSF52058">
    <property type="entry name" value="L domain-like"/>
    <property type="match status" value="1"/>
</dbReference>
<dbReference type="Gene3D" id="3.40.50.300">
    <property type="entry name" value="P-loop containing nucleotide triphosphate hydrolases"/>
    <property type="match status" value="1"/>
</dbReference>
<dbReference type="GO" id="GO:0006952">
    <property type="term" value="P:defense response"/>
    <property type="evidence" value="ECO:0007669"/>
    <property type="project" value="UniProtKB-KW"/>
</dbReference>
<reference evidence="12" key="2">
    <citation type="journal article" date="2018" name="BMC Genomics">
        <title>A manually annotated Actinidia chinensis var. chinensis (kiwifruit) genome highlights the challenges associated with draft genomes and gene prediction in plants.</title>
        <authorList>
            <person name="Pilkington S.M."/>
            <person name="Crowhurst R."/>
            <person name="Hilario E."/>
            <person name="Nardozza S."/>
            <person name="Fraser L."/>
            <person name="Peng Y."/>
            <person name="Gunaseelan K."/>
            <person name="Simpson R."/>
            <person name="Tahir J."/>
            <person name="Deroles S.C."/>
            <person name="Templeton K."/>
            <person name="Luo Z."/>
            <person name="Davy M."/>
            <person name="Cheng C."/>
            <person name="McNeilage M."/>
            <person name="Scaglione D."/>
            <person name="Liu Y."/>
            <person name="Zhang Q."/>
            <person name="Datson P."/>
            <person name="De Silva N."/>
            <person name="Gardiner S.E."/>
            <person name="Bassett H."/>
            <person name="Chagne D."/>
            <person name="McCallum J."/>
            <person name="Dzierzon H."/>
            <person name="Deng C."/>
            <person name="Wang Y.Y."/>
            <person name="Barron L."/>
            <person name="Manako K."/>
            <person name="Bowen J."/>
            <person name="Foster T.M."/>
            <person name="Erridge Z.A."/>
            <person name="Tiffin H."/>
            <person name="Waite C.N."/>
            <person name="Davies K.M."/>
            <person name="Grierson E.P."/>
            <person name="Laing W.A."/>
            <person name="Kirk R."/>
            <person name="Chen X."/>
            <person name="Wood M."/>
            <person name="Montefiori M."/>
            <person name="Brummell D.A."/>
            <person name="Schwinn K.E."/>
            <person name="Catanach A."/>
            <person name="Fullerton C."/>
            <person name="Li D."/>
            <person name="Meiyalaghan S."/>
            <person name="Nieuwenhuizen N."/>
            <person name="Read N."/>
            <person name="Prakash R."/>
            <person name="Hunter D."/>
            <person name="Zhang H."/>
            <person name="McKenzie M."/>
            <person name="Knabel M."/>
            <person name="Harris A."/>
            <person name="Allan A.C."/>
            <person name="Gleave A."/>
            <person name="Chen A."/>
            <person name="Janssen B.J."/>
            <person name="Plunkett B."/>
            <person name="Ampomah-Dwamena C."/>
            <person name="Voogd C."/>
            <person name="Leif D."/>
            <person name="Lafferty D."/>
            <person name="Souleyre E.J.F."/>
            <person name="Varkonyi-Gasic E."/>
            <person name="Gambi F."/>
            <person name="Hanley J."/>
            <person name="Yao J.L."/>
            <person name="Cheung J."/>
            <person name="David K.M."/>
            <person name="Warren B."/>
            <person name="Marsh K."/>
            <person name="Snowden K.C."/>
            <person name="Lin-Wang K."/>
            <person name="Brian L."/>
            <person name="Martinez-Sanchez M."/>
            <person name="Wang M."/>
            <person name="Ileperuma N."/>
            <person name="Macnee N."/>
            <person name="Campin R."/>
            <person name="McAtee P."/>
            <person name="Drummond R.S.M."/>
            <person name="Espley R.V."/>
            <person name="Ireland H.S."/>
            <person name="Wu R."/>
            <person name="Atkinson R.G."/>
            <person name="Karunairetnam S."/>
            <person name="Bulley S."/>
            <person name="Chunkath S."/>
            <person name="Hanley Z."/>
            <person name="Storey R."/>
            <person name="Thrimawithana A.H."/>
            <person name="Thomson S."/>
            <person name="David C."/>
            <person name="Testolin R."/>
            <person name="Huang H."/>
            <person name="Hellens R.P."/>
            <person name="Schaffer R.J."/>
        </authorList>
    </citation>
    <scope>NUCLEOTIDE SEQUENCE [LARGE SCALE GENOMIC DNA]</scope>
    <source>
        <strain evidence="12">cv. Red5</strain>
    </source>
</reference>
<dbReference type="Pfam" id="PF23282">
    <property type="entry name" value="WHD_ROQ1"/>
    <property type="match status" value="1"/>
</dbReference>
<dbReference type="PRINTS" id="PR00364">
    <property type="entry name" value="DISEASERSIST"/>
</dbReference>
<dbReference type="Gene3D" id="3.40.50.10140">
    <property type="entry name" value="Toll/interleukin-1 receptor homology (TIR) domain"/>
    <property type="match status" value="1"/>
</dbReference>
<dbReference type="GO" id="GO:0061809">
    <property type="term" value="F:NAD+ nucleosidase activity, cyclic ADP-ribose generating"/>
    <property type="evidence" value="ECO:0007669"/>
    <property type="project" value="UniProtKB-EC"/>
</dbReference>
<dbReference type="EMBL" id="NKQK01000019">
    <property type="protein sequence ID" value="PSS02601.1"/>
    <property type="molecule type" value="Genomic_DNA"/>
</dbReference>
<dbReference type="Pfam" id="PF00931">
    <property type="entry name" value="NB-ARC"/>
    <property type="match status" value="1"/>
</dbReference>
<dbReference type="InterPro" id="IPR044974">
    <property type="entry name" value="Disease_R_plants"/>
</dbReference>
<gene>
    <name evidence="11" type="ORF">CEY00_Acc06827</name>
</gene>
<feature type="region of interest" description="Disordered" evidence="9">
    <location>
        <begin position="1106"/>
        <end position="1150"/>
    </location>
</feature>
<dbReference type="Pfam" id="PF23286">
    <property type="entry name" value="LRR_13"/>
    <property type="match status" value="1"/>
</dbReference>
<evidence type="ECO:0000256" key="7">
    <source>
        <dbReference type="ARBA" id="ARBA00047304"/>
    </source>
</evidence>
<evidence type="ECO:0000256" key="3">
    <source>
        <dbReference type="ARBA" id="ARBA00022737"/>
    </source>
</evidence>
<comment type="caution">
    <text evidence="11">The sequence shown here is derived from an EMBL/GenBank/DDBJ whole genome shotgun (WGS) entry which is preliminary data.</text>
</comment>
<comment type="catalytic activity">
    <reaction evidence="7">
        <text>NAD(+) + H2O = ADP-D-ribose + nicotinamide + H(+)</text>
        <dbReference type="Rhea" id="RHEA:16301"/>
        <dbReference type="ChEBI" id="CHEBI:15377"/>
        <dbReference type="ChEBI" id="CHEBI:15378"/>
        <dbReference type="ChEBI" id="CHEBI:17154"/>
        <dbReference type="ChEBI" id="CHEBI:57540"/>
        <dbReference type="ChEBI" id="CHEBI:57967"/>
        <dbReference type="EC" id="3.2.2.6"/>
    </reaction>
    <physiologicalReaction direction="left-to-right" evidence="7">
        <dbReference type="Rhea" id="RHEA:16302"/>
    </physiologicalReaction>
</comment>
<evidence type="ECO:0000256" key="8">
    <source>
        <dbReference type="SAM" id="Coils"/>
    </source>
</evidence>
<reference evidence="11 12" key="1">
    <citation type="submission" date="2017-07" db="EMBL/GenBank/DDBJ databases">
        <title>An improved, manually edited Actinidia chinensis var. chinensis (kiwifruit) genome highlights the challenges associated with draft genomes and gene prediction in plants.</title>
        <authorList>
            <person name="Pilkington S."/>
            <person name="Crowhurst R."/>
            <person name="Hilario E."/>
            <person name="Nardozza S."/>
            <person name="Fraser L."/>
            <person name="Peng Y."/>
            <person name="Gunaseelan K."/>
            <person name="Simpson R."/>
            <person name="Tahir J."/>
            <person name="Deroles S."/>
            <person name="Templeton K."/>
            <person name="Luo Z."/>
            <person name="Davy M."/>
            <person name="Cheng C."/>
            <person name="Mcneilage M."/>
            <person name="Scaglione D."/>
            <person name="Liu Y."/>
            <person name="Zhang Q."/>
            <person name="Datson P."/>
            <person name="De Silva N."/>
            <person name="Gardiner S."/>
            <person name="Bassett H."/>
            <person name="Chagne D."/>
            <person name="Mccallum J."/>
            <person name="Dzierzon H."/>
            <person name="Deng C."/>
            <person name="Wang Y.-Y."/>
            <person name="Barron N."/>
            <person name="Manako K."/>
            <person name="Bowen J."/>
            <person name="Foster T."/>
            <person name="Erridge Z."/>
            <person name="Tiffin H."/>
            <person name="Waite C."/>
            <person name="Davies K."/>
            <person name="Grierson E."/>
            <person name="Laing W."/>
            <person name="Kirk R."/>
            <person name="Chen X."/>
            <person name="Wood M."/>
            <person name="Montefiori M."/>
            <person name="Brummell D."/>
            <person name="Schwinn K."/>
            <person name="Catanach A."/>
            <person name="Fullerton C."/>
            <person name="Li D."/>
            <person name="Meiyalaghan S."/>
            <person name="Nieuwenhuizen N."/>
            <person name="Read N."/>
            <person name="Prakash R."/>
            <person name="Hunter D."/>
            <person name="Zhang H."/>
            <person name="Mckenzie M."/>
            <person name="Knabel M."/>
            <person name="Harris A."/>
            <person name="Allan A."/>
            <person name="Chen A."/>
            <person name="Janssen B."/>
            <person name="Plunkett B."/>
            <person name="Dwamena C."/>
            <person name="Voogd C."/>
            <person name="Leif D."/>
            <person name="Lafferty D."/>
            <person name="Souleyre E."/>
            <person name="Varkonyi-Gasic E."/>
            <person name="Gambi F."/>
            <person name="Hanley J."/>
            <person name="Yao J.-L."/>
            <person name="Cheung J."/>
            <person name="David K."/>
            <person name="Warren B."/>
            <person name="Marsh K."/>
            <person name="Snowden K."/>
            <person name="Lin-Wang K."/>
            <person name="Brian L."/>
            <person name="Martinez-Sanchez M."/>
            <person name="Wang M."/>
            <person name="Ileperuma N."/>
            <person name="Macnee N."/>
            <person name="Campin R."/>
            <person name="Mcatee P."/>
            <person name="Drummond R."/>
            <person name="Espley R."/>
            <person name="Ireland H."/>
            <person name="Wu R."/>
            <person name="Atkinson R."/>
            <person name="Karunairetnam S."/>
            <person name="Bulley S."/>
            <person name="Chunkath S."/>
            <person name="Hanley Z."/>
            <person name="Storey R."/>
            <person name="Thrimawithana A."/>
            <person name="Thomson S."/>
            <person name="David C."/>
            <person name="Testolin R."/>
        </authorList>
    </citation>
    <scope>NUCLEOTIDE SEQUENCE [LARGE SCALE GENOMIC DNA]</scope>
    <source>
        <strain evidence="12">cv. Red5</strain>
        <tissue evidence="11">Young leaf</tissue>
    </source>
</reference>
<evidence type="ECO:0000313" key="11">
    <source>
        <dbReference type="EMBL" id="PSS02601.1"/>
    </source>
</evidence>
<dbReference type="Gene3D" id="1.10.8.430">
    <property type="entry name" value="Helical domain of apoptotic protease-activating factors"/>
    <property type="match status" value="1"/>
</dbReference>
<protein>
    <recommendedName>
        <fullName evidence="1">ADP-ribosyl cyclase/cyclic ADP-ribose hydrolase</fullName>
        <ecNumber evidence="1">3.2.2.6</ecNumber>
    </recommendedName>
</protein>
<organism evidence="11 12">
    <name type="scientific">Actinidia chinensis var. chinensis</name>
    <name type="common">Chinese soft-hair kiwi</name>
    <dbReference type="NCBI Taxonomy" id="1590841"/>
    <lineage>
        <taxon>Eukaryota</taxon>
        <taxon>Viridiplantae</taxon>
        <taxon>Streptophyta</taxon>
        <taxon>Embryophyta</taxon>
        <taxon>Tracheophyta</taxon>
        <taxon>Spermatophyta</taxon>
        <taxon>Magnoliopsida</taxon>
        <taxon>eudicotyledons</taxon>
        <taxon>Gunneridae</taxon>
        <taxon>Pentapetalae</taxon>
        <taxon>asterids</taxon>
        <taxon>Ericales</taxon>
        <taxon>Actinidiaceae</taxon>
        <taxon>Actinidia</taxon>
    </lineage>
</organism>
<dbReference type="OrthoDB" id="1710071at2759"/>
<evidence type="ECO:0000256" key="2">
    <source>
        <dbReference type="ARBA" id="ARBA00022614"/>
    </source>
</evidence>
<dbReference type="STRING" id="1590841.A0A2R6Q5Q6"/>
<dbReference type="InterPro" id="IPR027417">
    <property type="entry name" value="P-loop_NTPase"/>
</dbReference>
<dbReference type="PANTHER" id="PTHR11017">
    <property type="entry name" value="LEUCINE-RICH REPEAT-CONTAINING PROTEIN"/>
    <property type="match status" value="1"/>
</dbReference>
<feature type="coiled-coil region" evidence="8">
    <location>
        <begin position="1152"/>
        <end position="1179"/>
    </location>
</feature>
<dbReference type="Pfam" id="PF01582">
    <property type="entry name" value="TIR"/>
    <property type="match status" value="1"/>
</dbReference>
<dbReference type="SMART" id="SM00255">
    <property type="entry name" value="TIR"/>
    <property type="match status" value="1"/>
</dbReference>
<keyword evidence="8" id="KW-0175">Coiled coil</keyword>
<evidence type="ECO:0000256" key="5">
    <source>
        <dbReference type="ARBA" id="ARBA00022821"/>
    </source>
</evidence>
<dbReference type="InterPro" id="IPR036390">
    <property type="entry name" value="WH_DNA-bd_sf"/>
</dbReference>
<dbReference type="EC" id="3.2.2.6" evidence="1"/>
<dbReference type="InterPro" id="IPR058192">
    <property type="entry name" value="WHD_ROQ1-like"/>
</dbReference>
<evidence type="ECO:0000256" key="4">
    <source>
        <dbReference type="ARBA" id="ARBA00022801"/>
    </source>
</evidence>
<dbReference type="InterPro" id="IPR035897">
    <property type="entry name" value="Toll_tir_struct_dom_sf"/>
</dbReference>
<dbReference type="InterPro" id="IPR002182">
    <property type="entry name" value="NB-ARC"/>
</dbReference>
<feature type="coiled-coil region" evidence="8">
    <location>
        <begin position="1213"/>
        <end position="1240"/>
    </location>
</feature>
<keyword evidence="6" id="KW-0520">NAD</keyword>
<dbReference type="SUPFAM" id="SSF52200">
    <property type="entry name" value="Toll/Interleukin receptor TIR domain"/>
    <property type="match status" value="1"/>
</dbReference>
<dbReference type="SUPFAM" id="SSF46785">
    <property type="entry name" value="Winged helix' DNA-binding domain"/>
    <property type="match status" value="1"/>
</dbReference>
<keyword evidence="12" id="KW-1185">Reference proteome</keyword>
<keyword evidence="4" id="KW-0378">Hydrolase</keyword>
<accession>A0A2R6Q5Q6</accession>
<dbReference type="InParanoid" id="A0A2R6Q5Q6"/>
<keyword evidence="2" id="KW-0433">Leucine-rich repeat</keyword>
<evidence type="ECO:0000256" key="9">
    <source>
        <dbReference type="SAM" id="MobiDB-lite"/>
    </source>
</evidence>
<evidence type="ECO:0000256" key="6">
    <source>
        <dbReference type="ARBA" id="ARBA00023027"/>
    </source>
</evidence>
<dbReference type="InterPro" id="IPR032675">
    <property type="entry name" value="LRR_dom_sf"/>
</dbReference>
<dbReference type="InterPro" id="IPR045344">
    <property type="entry name" value="C-JID"/>
</dbReference>
<dbReference type="Gene3D" id="3.80.10.10">
    <property type="entry name" value="Ribonuclease Inhibitor"/>
    <property type="match status" value="2"/>
</dbReference>
<dbReference type="InterPro" id="IPR058546">
    <property type="entry name" value="RPS4B/Roq1-like_LRR"/>
</dbReference>
<evidence type="ECO:0000313" key="12">
    <source>
        <dbReference type="Proteomes" id="UP000241394"/>
    </source>
</evidence>
<dbReference type="PANTHER" id="PTHR11017:SF271">
    <property type="entry name" value="DISEASE RESISTANCE PROTEIN (TIR-NBS-LRR CLASS) FAMILY"/>
    <property type="match status" value="1"/>
</dbReference>
<dbReference type="Proteomes" id="UP000241394">
    <property type="component" value="Chromosome LG19"/>
</dbReference>